<sequence length="316" mass="34553">MTVTVSPPSPRVRRHHPPALRRRGPRRNRHIFAPTVLVGAAAILFVIFFLWPAVLGLSYSFTDYRGVGSPDFIGFANYAELFADPDFYRALGRTFLFVAMSVPVGFVLSLTLAVLLVNPHTKGKPVARLVFFLPWLISPIVAGVTWRWLFGESFGIVNYAISQLGGNPLQWSTNGTLALIVIVLAAAWGGAAFNMLLFMAAIRNVPASYYEAAALDGANGWQRFRHITLPSIAPTSFMVILLSTIGSMKEFALIQALSGGGPGTENRLIVQYIYETGFEFARVGYASAVSMVLMVILIVMAVIQLGIDRRASRDLA</sequence>
<evidence type="ECO:0000313" key="10">
    <source>
        <dbReference type="EMBL" id="KJL38621.1"/>
    </source>
</evidence>
<feature type="compositionally biased region" description="Basic residues" evidence="8">
    <location>
        <begin position="11"/>
        <end position="23"/>
    </location>
</feature>
<evidence type="ECO:0000313" key="11">
    <source>
        <dbReference type="Proteomes" id="UP000033956"/>
    </source>
</evidence>
<keyword evidence="4 7" id="KW-0812">Transmembrane</keyword>
<evidence type="ECO:0000256" key="5">
    <source>
        <dbReference type="ARBA" id="ARBA00022989"/>
    </source>
</evidence>
<evidence type="ECO:0000256" key="1">
    <source>
        <dbReference type="ARBA" id="ARBA00004651"/>
    </source>
</evidence>
<dbReference type="InterPro" id="IPR035906">
    <property type="entry name" value="MetI-like_sf"/>
</dbReference>
<dbReference type="SUPFAM" id="SSF161098">
    <property type="entry name" value="MetI-like"/>
    <property type="match status" value="1"/>
</dbReference>
<dbReference type="Gene3D" id="1.10.3720.10">
    <property type="entry name" value="MetI-like"/>
    <property type="match status" value="1"/>
</dbReference>
<keyword evidence="2 7" id="KW-0813">Transport</keyword>
<feature type="region of interest" description="Disordered" evidence="8">
    <location>
        <begin position="1"/>
        <end position="23"/>
    </location>
</feature>
<dbReference type="InterPro" id="IPR000515">
    <property type="entry name" value="MetI-like"/>
</dbReference>
<reference evidence="10 11" key="1">
    <citation type="submission" date="2015-02" db="EMBL/GenBank/DDBJ databases">
        <title>Draft genome sequences of ten Microbacterium spp. with emphasis on heavy metal contaminated environments.</title>
        <authorList>
            <person name="Corretto E."/>
        </authorList>
    </citation>
    <scope>NUCLEOTIDE SEQUENCE [LARGE SCALE GENOMIC DNA]</scope>
    <source>
        <strain evidence="10 11">DSM 12510</strain>
    </source>
</reference>
<proteinExistence type="inferred from homology"/>
<dbReference type="GO" id="GO:0055085">
    <property type="term" value="P:transmembrane transport"/>
    <property type="evidence" value="ECO:0007669"/>
    <property type="project" value="InterPro"/>
</dbReference>
<evidence type="ECO:0000256" key="2">
    <source>
        <dbReference type="ARBA" id="ARBA00022448"/>
    </source>
</evidence>
<comment type="caution">
    <text evidence="10">The sequence shown here is derived from an EMBL/GenBank/DDBJ whole genome shotgun (WGS) entry which is preliminary data.</text>
</comment>
<feature type="transmembrane region" description="Helical" evidence="7">
    <location>
        <begin position="285"/>
        <end position="307"/>
    </location>
</feature>
<comment type="subcellular location">
    <subcellularLocation>
        <location evidence="1 7">Cell membrane</location>
        <topology evidence="1 7">Multi-pass membrane protein</topology>
    </subcellularLocation>
</comment>
<dbReference type="PROSITE" id="PS50928">
    <property type="entry name" value="ABC_TM1"/>
    <property type="match status" value="1"/>
</dbReference>
<dbReference type="InterPro" id="IPR051393">
    <property type="entry name" value="ABC_transporter_permease"/>
</dbReference>
<accession>A0A0M2H442</accession>
<dbReference type="GO" id="GO:0005886">
    <property type="term" value="C:plasma membrane"/>
    <property type="evidence" value="ECO:0007669"/>
    <property type="project" value="UniProtKB-SubCell"/>
</dbReference>
<feature type="transmembrane region" description="Helical" evidence="7">
    <location>
        <begin position="95"/>
        <end position="117"/>
    </location>
</feature>
<evidence type="ECO:0000256" key="3">
    <source>
        <dbReference type="ARBA" id="ARBA00022475"/>
    </source>
</evidence>
<dbReference type="EMBL" id="JYIZ01000054">
    <property type="protein sequence ID" value="KJL38621.1"/>
    <property type="molecule type" value="Genomic_DNA"/>
</dbReference>
<keyword evidence="11" id="KW-1185">Reference proteome</keyword>
<feature type="transmembrane region" description="Helical" evidence="7">
    <location>
        <begin position="129"/>
        <end position="149"/>
    </location>
</feature>
<protein>
    <submittedName>
        <fullName evidence="10">L-arabinose transport system permease protein AraP</fullName>
    </submittedName>
</protein>
<keyword evidence="6 7" id="KW-0472">Membrane</keyword>
<keyword evidence="5 7" id="KW-1133">Transmembrane helix</keyword>
<keyword evidence="3" id="KW-1003">Cell membrane</keyword>
<feature type="transmembrane region" description="Helical" evidence="7">
    <location>
        <begin position="31"/>
        <end position="51"/>
    </location>
</feature>
<dbReference type="PANTHER" id="PTHR30193">
    <property type="entry name" value="ABC TRANSPORTER PERMEASE PROTEIN"/>
    <property type="match status" value="1"/>
</dbReference>
<evidence type="ECO:0000256" key="4">
    <source>
        <dbReference type="ARBA" id="ARBA00022692"/>
    </source>
</evidence>
<evidence type="ECO:0000256" key="8">
    <source>
        <dbReference type="SAM" id="MobiDB-lite"/>
    </source>
</evidence>
<evidence type="ECO:0000259" key="9">
    <source>
        <dbReference type="PROSITE" id="PS50928"/>
    </source>
</evidence>
<comment type="similarity">
    <text evidence="7">Belongs to the binding-protein-dependent transport system permease family.</text>
</comment>
<dbReference type="CDD" id="cd06261">
    <property type="entry name" value="TM_PBP2"/>
    <property type="match status" value="1"/>
</dbReference>
<dbReference type="STRING" id="92835.RS81_02416"/>
<evidence type="ECO:0000256" key="7">
    <source>
        <dbReference type="RuleBase" id="RU363032"/>
    </source>
</evidence>
<name>A0A0M2H442_9MICO</name>
<dbReference type="RefSeq" id="WP_281174253.1">
    <property type="nucleotide sequence ID" value="NZ_BAAAUP010000002.1"/>
</dbReference>
<feature type="transmembrane region" description="Helical" evidence="7">
    <location>
        <begin position="177"/>
        <end position="202"/>
    </location>
</feature>
<dbReference type="PANTHER" id="PTHR30193:SF37">
    <property type="entry name" value="INNER MEMBRANE ABC TRANSPORTER PERMEASE PROTEIN YCJO"/>
    <property type="match status" value="1"/>
</dbReference>
<dbReference type="Proteomes" id="UP000033956">
    <property type="component" value="Unassembled WGS sequence"/>
</dbReference>
<evidence type="ECO:0000256" key="6">
    <source>
        <dbReference type="ARBA" id="ARBA00023136"/>
    </source>
</evidence>
<dbReference type="Pfam" id="PF00528">
    <property type="entry name" value="BPD_transp_1"/>
    <property type="match status" value="1"/>
</dbReference>
<dbReference type="AlphaFoldDB" id="A0A0M2H442"/>
<feature type="transmembrane region" description="Helical" evidence="7">
    <location>
        <begin position="227"/>
        <end position="248"/>
    </location>
</feature>
<feature type="domain" description="ABC transmembrane type-1" evidence="9">
    <location>
        <begin position="91"/>
        <end position="304"/>
    </location>
</feature>
<dbReference type="PATRIC" id="fig|92835.4.peg.2448"/>
<organism evidence="10 11">
    <name type="scientific">Microbacterium terrae</name>
    <dbReference type="NCBI Taxonomy" id="69369"/>
    <lineage>
        <taxon>Bacteria</taxon>
        <taxon>Bacillati</taxon>
        <taxon>Actinomycetota</taxon>
        <taxon>Actinomycetes</taxon>
        <taxon>Micrococcales</taxon>
        <taxon>Microbacteriaceae</taxon>
        <taxon>Microbacterium</taxon>
    </lineage>
</organism>
<gene>
    <name evidence="10" type="primary">araP_3</name>
    <name evidence="10" type="ORF">RS81_02416</name>
</gene>